<dbReference type="PROSITE" id="PS50039">
    <property type="entry name" value="FORK_HEAD_3"/>
    <property type="match status" value="1"/>
</dbReference>
<feature type="region of interest" description="Disordered" evidence="8">
    <location>
        <begin position="21"/>
        <end position="49"/>
    </location>
</feature>
<accession>A0A1B6JTJ2</accession>
<name>A0A1B6JTJ2_9HEMI</name>
<dbReference type="GO" id="GO:0008270">
    <property type="term" value="F:zinc ion binding"/>
    <property type="evidence" value="ECO:0007669"/>
    <property type="project" value="UniProtKB-KW"/>
</dbReference>
<dbReference type="InterPro" id="IPR025766">
    <property type="entry name" value="ADD"/>
</dbReference>
<evidence type="ECO:0008006" key="12">
    <source>
        <dbReference type="Google" id="ProtNLM"/>
    </source>
</evidence>
<feature type="domain" description="Fork-head" evidence="9">
    <location>
        <begin position="51"/>
        <end position="144"/>
    </location>
</feature>
<evidence type="ECO:0000256" key="4">
    <source>
        <dbReference type="ARBA" id="ARBA00022833"/>
    </source>
</evidence>
<feature type="DNA-binding region" description="Fork-head" evidence="7">
    <location>
        <begin position="51"/>
        <end position="144"/>
    </location>
</feature>
<evidence type="ECO:0000256" key="5">
    <source>
        <dbReference type="ARBA" id="ARBA00023125"/>
    </source>
</evidence>
<keyword evidence="3" id="KW-0863">Zinc-finger</keyword>
<dbReference type="InterPro" id="IPR001766">
    <property type="entry name" value="Fork_head_dom"/>
</dbReference>
<evidence type="ECO:0000259" key="9">
    <source>
        <dbReference type="PROSITE" id="PS50039"/>
    </source>
</evidence>
<dbReference type="Gene3D" id="1.10.10.10">
    <property type="entry name" value="Winged helix-like DNA-binding domain superfamily/Winged helix DNA-binding domain"/>
    <property type="match status" value="1"/>
</dbReference>
<evidence type="ECO:0000259" key="10">
    <source>
        <dbReference type="PROSITE" id="PS51533"/>
    </source>
</evidence>
<organism evidence="11">
    <name type="scientific">Homalodisca liturata</name>
    <dbReference type="NCBI Taxonomy" id="320908"/>
    <lineage>
        <taxon>Eukaryota</taxon>
        <taxon>Metazoa</taxon>
        <taxon>Ecdysozoa</taxon>
        <taxon>Arthropoda</taxon>
        <taxon>Hexapoda</taxon>
        <taxon>Insecta</taxon>
        <taxon>Pterygota</taxon>
        <taxon>Neoptera</taxon>
        <taxon>Paraneoptera</taxon>
        <taxon>Hemiptera</taxon>
        <taxon>Auchenorrhyncha</taxon>
        <taxon>Membracoidea</taxon>
        <taxon>Cicadellidae</taxon>
        <taxon>Cicadellinae</taxon>
        <taxon>Proconiini</taxon>
        <taxon>Homalodisca</taxon>
    </lineage>
</organism>
<evidence type="ECO:0000256" key="6">
    <source>
        <dbReference type="ARBA" id="ARBA00023242"/>
    </source>
</evidence>
<evidence type="ECO:0000256" key="8">
    <source>
        <dbReference type="SAM" id="MobiDB-lite"/>
    </source>
</evidence>
<evidence type="ECO:0000256" key="3">
    <source>
        <dbReference type="ARBA" id="ARBA00022771"/>
    </source>
</evidence>
<dbReference type="GO" id="GO:0043565">
    <property type="term" value="F:sequence-specific DNA binding"/>
    <property type="evidence" value="ECO:0007669"/>
    <property type="project" value="InterPro"/>
</dbReference>
<evidence type="ECO:0000256" key="1">
    <source>
        <dbReference type="ARBA" id="ARBA00004123"/>
    </source>
</evidence>
<comment type="subcellular location">
    <subcellularLocation>
        <location evidence="1 7">Nucleus</location>
    </subcellularLocation>
</comment>
<feature type="domain" description="PHD-type" evidence="10">
    <location>
        <begin position="270"/>
        <end position="405"/>
    </location>
</feature>
<dbReference type="AlphaFoldDB" id="A0A1B6JTJ2"/>
<evidence type="ECO:0000256" key="2">
    <source>
        <dbReference type="ARBA" id="ARBA00022723"/>
    </source>
</evidence>
<sequence>MICEGEPVITVDDDVEIVEIDDNDDVPAEQATKSPKKRRNVGPPRIQGFSKPSGSYCQMITQALALCPNKRATALQICELIANKHDYYRHYTGSWQGSIYSALTNRKKFFMIADMTSTGEYIWGFNPMFEKYIIDKWLPTKMKKNICMTPTTVTTPLLSQASPDMSIIRPVGTTMNSVITETVILSDNEETLTPVIVSTESLRTESEALEPEFTLADPDLQDITTIDGWGPMITVSANASDGDDFCVSNWKINNVISYEEKAYRVSFQKEHANVIEKFRLHCTVCDCHLGSKASEAKERVRLHSRLGVLTCVQCYRLTQAITKAPSCFWCRRCDEETHFYCSSCHANFCDNCLKRNFGHSWWKINFKKTKNWLCFLCNNKQIWPHRAIAHCLLRHYSQLTCLKKLMKSGTKNNVANSDETQFFDEDKSNCCKETIEKSGDLSSESFINLGLGAQVLPPGPPSAENKNTQINNNPGPPIGSPQDVNSGINNKSDFTPRLSKPQVFIVENQQPGHIYVQASVGGPSVTLNTGTQYIHNVYPDKNYVVVQPPNLNSLTSESIPNMMSSLPQTQSAGIPVLESSYSPSSLNRLNFTNYHTAKYTPPTFVDCSAPPQTSNKFVKTETVSTPDQVKGSVKNVLQSPTIQNIHILPGGTLVTNRIDESGDMIVPDQPQELISHEKEPLQEISIREKLKEKIQSRPMPKSKKQSLLRAVLMSESIESMKKTVANC</sequence>
<evidence type="ECO:0000313" key="11">
    <source>
        <dbReference type="EMBL" id="JAT02224.1"/>
    </source>
</evidence>
<dbReference type="SMART" id="SM00339">
    <property type="entry name" value="FH"/>
    <property type="match status" value="1"/>
</dbReference>
<keyword evidence="5 7" id="KW-0238">DNA-binding</keyword>
<dbReference type="Pfam" id="PF00250">
    <property type="entry name" value="Forkhead"/>
    <property type="match status" value="1"/>
</dbReference>
<evidence type="ECO:0000256" key="7">
    <source>
        <dbReference type="PROSITE-ProRule" id="PRU00089"/>
    </source>
</evidence>
<protein>
    <recommendedName>
        <fullName evidence="12">Fork-head domain-containing protein</fullName>
    </recommendedName>
</protein>
<dbReference type="SUPFAM" id="SSF46785">
    <property type="entry name" value="Winged helix' DNA-binding domain"/>
    <property type="match status" value="1"/>
</dbReference>
<dbReference type="InterPro" id="IPR036388">
    <property type="entry name" value="WH-like_DNA-bd_sf"/>
</dbReference>
<gene>
    <name evidence="11" type="ORF">g.47540</name>
</gene>
<proteinExistence type="predicted"/>
<keyword evidence="4" id="KW-0862">Zinc</keyword>
<reference evidence="11" key="1">
    <citation type="submission" date="2015-11" db="EMBL/GenBank/DDBJ databases">
        <title>De novo transcriptome assembly of four potential Pierce s Disease insect vectors from Arizona vineyards.</title>
        <authorList>
            <person name="Tassone E.E."/>
        </authorList>
    </citation>
    <scope>NUCLEOTIDE SEQUENCE</scope>
</reference>
<keyword evidence="2" id="KW-0479">Metal-binding</keyword>
<dbReference type="EMBL" id="GECU01005483">
    <property type="protein sequence ID" value="JAT02224.1"/>
    <property type="molecule type" value="Transcribed_RNA"/>
</dbReference>
<keyword evidence="6 7" id="KW-0539">Nucleus</keyword>
<dbReference type="GO" id="GO:0003700">
    <property type="term" value="F:DNA-binding transcription factor activity"/>
    <property type="evidence" value="ECO:0007669"/>
    <property type="project" value="InterPro"/>
</dbReference>
<dbReference type="PROSITE" id="PS51533">
    <property type="entry name" value="ADD"/>
    <property type="match status" value="1"/>
</dbReference>
<dbReference type="InterPro" id="IPR036390">
    <property type="entry name" value="WH_DNA-bd_sf"/>
</dbReference>
<feature type="region of interest" description="Disordered" evidence="8">
    <location>
        <begin position="460"/>
        <end position="486"/>
    </location>
</feature>
<dbReference type="GO" id="GO:0005634">
    <property type="term" value="C:nucleus"/>
    <property type="evidence" value="ECO:0007669"/>
    <property type="project" value="UniProtKB-SubCell"/>
</dbReference>